<comment type="caution">
    <text evidence="2">The sequence shown here is derived from an EMBL/GenBank/DDBJ whole genome shotgun (WGS) entry which is preliminary data.</text>
</comment>
<dbReference type="AlphaFoldDB" id="A0A0L6UP02"/>
<gene>
    <name evidence="2" type="ORF">VP01_4666g1</name>
</gene>
<evidence type="ECO:0000256" key="1">
    <source>
        <dbReference type="SAM" id="MobiDB-lite"/>
    </source>
</evidence>
<evidence type="ECO:0008006" key="4">
    <source>
        <dbReference type="Google" id="ProtNLM"/>
    </source>
</evidence>
<name>A0A0L6UP02_9BASI</name>
<organism evidence="2 3">
    <name type="scientific">Puccinia sorghi</name>
    <dbReference type="NCBI Taxonomy" id="27349"/>
    <lineage>
        <taxon>Eukaryota</taxon>
        <taxon>Fungi</taxon>
        <taxon>Dikarya</taxon>
        <taxon>Basidiomycota</taxon>
        <taxon>Pucciniomycotina</taxon>
        <taxon>Pucciniomycetes</taxon>
        <taxon>Pucciniales</taxon>
        <taxon>Pucciniaceae</taxon>
        <taxon>Puccinia</taxon>
    </lineage>
</organism>
<protein>
    <recommendedName>
        <fullName evidence="4">Reverse transcriptase Ty1/copia-type domain-containing protein</fullName>
    </recommendedName>
</protein>
<feature type="region of interest" description="Disordered" evidence="1">
    <location>
        <begin position="1"/>
        <end position="24"/>
    </location>
</feature>
<reference evidence="2 3" key="1">
    <citation type="submission" date="2015-08" db="EMBL/GenBank/DDBJ databases">
        <title>Next Generation Sequencing and Analysis of the Genome of Puccinia sorghi L Schw, the Causal Agent of Maize Common Rust.</title>
        <authorList>
            <person name="Rochi L."/>
            <person name="Burguener G."/>
            <person name="Darino M."/>
            <person name="Turjanski A."/>
            <person name="Kreff E."/>
            <person name="Dieguez M.J."/>
            <person name="Sacco F."/>
        </authorList>
    </citation>
    <scope>NUCLEOTIDE SEQUENCE [LARGE SCALE GENOMIC DNA]</scope>
    <source>
        <strain evidence="2 3">RO10H11247</strain>
    </source>
</reference>
<dbReference type="Proteomes" id="UP000037035">
    <property type="component" value="Unassembled WGS sequence"/>
</dbReference>
<evidence type="ECO:0000313" key="3">
    <source>
        <dbReference type="Proteomes" id="UP000037035"/>
    </source>
</evidence>
<proteinExistence type="predicted"/>
<feature type="compositionally biased region" description="Basic and acidic residues" evidence="1">
    <location>
        <begin position="50"/>
        <end position="60"/>
    </location>
</feature>
<evidence type="ECO:0000313" key="2">
    <source>
        <dbReference type="EMBL" id="KNZ49972.1"/>
    </source>
</evidence>
<keyword evidence="3" id="KW-1185">Reference proteome</keyword>
<feature type="region of interest" description="Disordered" evidence="1">
    <location>
        <begin position="37"/>
        <end position="74"/>
    </location>
</feature>
<dbReference type="VEuPathDB" id="FungiDB:VP01_4666g1"/>
<dbReference type="EMBL" id="LAVV01009797">
    <property type="protein sequence ID" value="KNZ49972.1"/>
    <property type="molecule type" value="Genomic_DNA"/>
</dbReference>
<dbReference type="OrthoDB" id="411615at2759"/>
<sequence length="197" mass="23171">MPRKEKSWKFNPEGEEGILEPQRSNFDLEKFVEVTKGDVSNTLENECQTEEDRSIHRENEDNSELEDCSSSNEDDKIENQLTQNNHPEKEIELPPPVSTRVLRDCLQIKPPVRYGFHHYYKPNTYESAIWCSDSKYWKQAIKSEVNSIEQHDVWENHWEEPPNPLNTTWVFKIKDNTHGDPLKFKGRLCVQGFNHSA</sequence>
<accession>A0A0L6UP02</accession>